<evidence type="ECO:0000313" key="2">
    <source>
        <dbReference type="Proteomes" id="UP000501063"/>
    </source>
</evidence>
<sequence>MTTRPIVEDQAEDIEEFAARSIRAAVELAGRHGYRNPIFTNICGDLCVIRFRRQEKEVRHERAL</sequence>
<evidence type="ECO:0000313" key="1">
    <source>
        <dbReference type="EMBL" id="QIE88006.1"/>
    </source>
</evidence>
<gene>
    <name evidence="1" type="ORF">G5B91_17685</name>
</gene>
<proteinExistence type="predicted"/>
<name>A0A6G6IXS2_PSENT</name>
<dbReference type="KEGG" id="pnt:G5B91_17685"/>
<protein>
    <submittedName>
        <fullName evidence="1">Uncharacterized protein</fullName>
    </submittedName>
</protein>
<organism evidence="1 2">
    <name type="scientific">Pseudomonas nitroreducens</name>
    <dbReference type="NCBI Taxonomy" id="46680"/>
    <lineage>
        <taxon>Bacteria</taxon>
        <taxon>Pseudomonadati</taxon>
        <taxon>Pseudomonadota</taxon>
        <taxon>Gammaproteobacteria</taxon>
        <taxon>Pseudomonadales</taxon>
        <taxon>Pseudomonadaceae</taxon>
        <taxon>Pseudomonas</taxon>
    </lineage>
</organism>
<dbReference type="Proteomes" id="UP000501063">
    <property type="component" value="Chromosome"/>
</dbReference>
<reference evidence="1 2" key="1">
    <citation type="submission" date="2020-02" db="EMBL/GenBank/DDBJ databases">
        <title>Integrative conjugative elements (ICEs) and plasmids drive adaptation of Pseudomonas nitroreducens strain HBP1 to wastewater environment.</title>
        <authorList>
            <person name="Sentchilo V."/>
            <person name="Carraro N."/>
            <person name="Bertelli C."/>
            <person name="van der Meer J.R."/>
        </authorList>
    </citation>
    <scope>NUCLEOTIDE SEQUENCE [LARGE SCALE GENOMIC DNA]</scope>
    <source>
        <strain evidence="1 2">HBP1</strain>
    </source>
</reference>
<dbReference type="AlphaFoldDB" id="A0A6G6IXS2"/>
<accession>A0A6G6IXS2</accession>
<dbReference type="RefSeq" id="WP_081754104.1">
    <property type="nucleotide sequence ID" value="NZ_CP049140.1"/>
</dbReference>
<dbReference type="EMBL" id="CP049140">
    <property type="protein sequence ID" value="QIE88006.1"/>
    <property type="molecule type" value="Genomic_DNA"/>
</dbReference>